<feature type="transmembrane region" description="Helical" evidence="1">
    <location>
        <begin position="136"/>
        <end position="155"/>
    </location>
</feature>
<sequence length="260" mass="29956">MMDFWISLFVAGLVVATVAYCIALRMQLMALVDLVWSAGLGMAAVAYLFYSGPATLRAYGVTLVLVLWSFRLSYHLLTDRVLKGEEDARYQHLAVYWGASAKRNFLALFLLQVCLVALFFWPVSIAMDAGGGRWLWSDWLAVVIAMIAFSGETLADRQLARFRARVDCQGQVCREGLWRYSRHPNYFFEWLHWWAYVAFALTSTWWWALLGPTAMYIFLRYLTGIPHAERSSLKSRGEAYRCYQQSTNTFFPWPPHIPQS</sequence>
<dbReference type="InterPro" id="IPR010721">
    <property type="entry name" value="UstE-like"/>
</dbReference>
<keyword evidence="1" id="KW-0812">Transmembrane</keyword>
<keyword evidence="1" id="KW-0472">Membrane</keyword>
<feature type="transmembrane region" description="Helical" evidence="1">
    <location>
        <begin position="31"/>
        <end position="50"/>
    </location>
</feature>
<dbReference type="RefSeq" id="WP_319831461.1">
    <property type="nucleotide sequence ID" value="NZ_CP138858.1"/>
</dbReference>
<dbReference type="Pfam" id="PF06966">
    <property type="entry name" value="DUF1295"/>
    <property type="match status" value="1"/>
</dbReference>
<evidence type="ECO:0000313" key="2">
    <source>
        <dbReference type="EMBL" id="WPJ94537.1"/>
    </source>
</evidence>
<evidence type="ECO:0000313" key="3">
    <source>
        <dbReference type="Proteomes" id="UP001324993"/>
    </source>
</evidence>
<gene>
    <name evidence="2" type="ORF">SH580_13960</name>
</gene>
<dbReference type="Proteomes" id="UP001324993">
    <property type="component" value="Chromosome"/>
</dbReference>
<evidence type="ECO:0000256" key="1">
    <source>
        <dbReference type="SAM" id="Phobius"/>
    </source>
</evidence>
<feature type="transmembrane region" description="Helical" evidence="1">
    <location>
        <begin position="6"/>
        <end position="24"/>
    </location>
</feature>
<dbReference type="PANTHER" id="PTHR32251:SF17">
    <property type="entry name" value="STEROID 5-ALPHA REDUCTASE C-TERMINAL DOMAIN-CONTAINING PROTEIN"/>
    <property type="match status" value="1"/>
</dbReference>
<dbReference type="PANTHER" id="PTHR32251">
    <property type="entry name" value="3-OXO-5-ALPHA-STEROID 4-DEHYDROGENASE"/>
    <property type="match status" value="1"/>
</dbReference>
<dbReference type="Gene3D" id="1.20.120.1630">
    <property type="match status" value="1"/>
</dbReference>
<dbReference type="EMBL" id="CP138858">
    <property type="protein sequence ID" value="WPJ94537.1"/>
    <property type="molecule type" value="Genomic_DNA"/>
</dbReference>
<protein>
    <submittedName>
        <fullName evidence="2">DUF1295 domain-containing protein</fullName>
    </submittedName>
</protein>
<keyword evidence="1" id="KW-1133">Transmembrane helix</keyword>
<organism evidence="2 3">
    <name type="scientific">Coraliomargarita algicola</name>
    <dbReference type="NCBI Taxonomy" id="3092156"/>
    <lineage>
        <taxon>Bacteria</taxon>
        <taxon>Pseudomonadati</taxon>
        <taxon>Verrucomicrobiota</taxon>
        <taxon>Opitutia</taxon>
        <taxon>Puniceicoccales</taxon>
        <taxon>Coraliomargaritaceae</taxon>
        <taxon>Coraliomargarita</taxon>
    </lineage>
</organism>
<reference evidence="2 3" key="1">
    <citation type="submission" date="2023-11" db="EMBL/GenBank/DDBJ databases">
        <title>Coraliomargarita sp. nov., isolated from marine algae.</title>
        <authorList>
            <person name="Lee J.K."/>
            <person name="Baek J.H."/>
            <person name="Kim J.M."/>
            <person name="Choi D.G."/>
            <person name="Jeon C.O."/>
        </authorList>
    </citation>
    <scope>NUCLEOTIDE SEQUENCE [LARGE SCALE GENOMIC DNA]</scope>
    <source>
        <strain evidence="2 3">J2-16</strain>
    </source>
</reference>
<feature type="transmembrane region" description="Helical" evidence="1">
    <location>
        <begin position="187"/>
        <end position="208"/>
    </location>
</feature>
<feature type="transmembrane region" description="Helical" evidence="1">
    <location>
        <begin position="105"/>
        <end position="124"/>
    </location>
</feature>
<accession>A0ABZ0RHX0</accession>
<feature type="transmembrane region" description="Helical" evidence="1">
    <location>
        <begin position="56"/>
        <end position="74"/>
    </location>
</feature>
<proteinExistence type="predicted"/>
<keyword evidence="3" id="KW-1185">Reference proteome</keyword>
<name>A0ABZ0RHX0_9BACT</name>